<dbReference type="GO" id="GO:0016787">
    <property type="term" value="F:hydrolase activity"/>
    <property type="evidence" value="ECO:0007669"/>
    <property type="project" value="UniProtKB-KW"/>
</dbReference>
<reference evidence="7 8" key="1">
    <citation type="submission" date="2019-11" db="EMBL/GenBank/DDBJ databases">
        <title>Comparative genomics of hydrocarbon-degrading Desulfosarcina strains.</title>
        <authorList>
            <person name="Watanabe M."/>
            <person name="Kojima H."/>
            <person name="Fukui M."/>
        </authorList>
    </citation>
    <scope>NUCLEOTIDE SEQUENCE [LARGE SCALE GENOMIC DNA]</scope>
    <source>
        <strain evidence="7 8">PP31</strain>
    </source>
</reference>
<name>A0A5K7Z9T1_9BACT</name>
<keyword evidence="6" id="KW-0234">DNA repair</keyword>
<proteinExistence type="predicted"/>
<dbReference type="OrthoDB" id="9782576at2"/>
<evidence type="ECO:0000313" key="8">
    <source>
        <dbReference type="Proteomes" id="UP000427769"/>
    </source>
</evidence>
<keyword evidence="2 7" id="KW-0255">Endonuclease</keyword>
<evidence type="ECO:0000256" key="5">
    <source>
        <dbReference type="ARBA" id="ARBA00022801"/>
    </source>
</evidence>
<dbReference type="SUPFAM" id="SSF51658">
    <property type="entry name" value="Xylose isomerase-like"/>
    <property type="match status" value="1"/>
</dbReference>
<dbReference type="Proteomes" id="UP000427769">
    <property type="component" value="Chromosome"/>
</dbReference>
<dbReference type="GO" id="GO:0004519">
    <property type="term" value="F:endonuclease activity"/>
    <property type="evidence" value="ECO:0007669"/>
    <property type="project" value="UniProtKB-KW"/>
</dbReference>
<keyword evidence="4" id="KW-0228">DNA excision</keyword>
<dbReference type="AlphaFoldDB" id="A0A5K7Z9T1"/>
<dbReference type="RefSeq" id="WP_155305700.1">
    <property type="nucleotide sequence ID" value="NZ_AP021875.1"/>
</dbReference>
<dbReference type="Gene3D" id="3.20.20.150">
    <property type="entry name" value="Divalent-metal-dependent TIM barrel enzymes"/>
    <property type="match status" value="1"/>
</dbReference>
<dbReference type="PANTHER" id="PTHR31290:SF5">
    <property type="entry name" value="UV-DAMAGE ENDONUCLEASE"/>
    <property type="match status" value="1"/>
</dbReference>
<keyword evidence="8" id="KW-1185">Reference proteome</keyword>
<keyword evidence="1" id="KW-0540">Nuclease</keyword>
<accession>A0A5K7Z9T1</accession>
<dbReference type="NCBIfam" id="TIGR00629">
    <property type="entry name" value="uvde"/>
    <property type="match status" value="1"/>
</dbReference>
<keyword evidence="5" id="KW-0378">Hydrolase</keyword>
<evidence type="ECO:0000256" key="6">
    <source>
        <dbReference type="ARBA" id="ARBA00023204"/>
    </source>
</evidence>
<gene>
    <name evidence="7" type="primary">uvsE</name>
    <name evidence="7" type="ORF">DSCW_43160</name>
</gene>
<dbReference type="EMBL" id="AP021875">
    <property type="protein sequence ID" value="BBO76899.1"/>
    <property type="molecule type" value="Genomic_DNA"/>
</dbReference>
<keyword evidence="3" id="KW-0227">DNA damage</keyword>
<dbReference type="InterPro" id="IPR004601">
    <property type="entry name" value="UvdE"/>
</dbReference>
<dbReference type="InterPro" id="IPR036237">
    <property type="entry name" value="Xyl_isomerase-like_sf"/>
</dbReference>
<dbReference type="GO" id="GO:0006289">
    <property type="term" value="P:nucleotide-excision repair"/>
    <property type="evidence" value="ECO:0007669"/>
    <property type="project" value="InterPro"/>
</dbReference>
<dbReference type="KEGG" id="dwd:DSCW_43160"/>
<evidence type="ECO:0000256" key="1">
    <source>
        <dbReference type="ARBA" id="ARBA00022722"/>
    </source>
</evidence>
<evidence type="ECO:0000256" key="3">
    <source>
        <dbReference type="ARBA" id="ARBA00022763"/>
    </source>
</evidence>
<protein>
    <submittedName>
        <fullName evidence="7">UV DNA damage endonuclease</fullName>
    </submittedName>
</protein>
<dbReference type="PANTHER" id="PTHR31290">
    <property type="entry name" value="UV-DAMAGE ENDONUCLEASE"/>
    <property type="match status" value="1"/>
</dbReference>
<dbReference type="Pfam" id="PF03851">
    <property type="entry name" value="UvdE"/>
    <property type="match status" value="1"/>
</dbReference>
<dbReference type="GO" id="GO:0009411">
    <property type="term" value="P:response to UV"/>
    <property type="evidence" value="ECO:0007669"/>
    <property type="project" value="InterPro"/>
</dbReference>
<evidence type="ECO:0000313" key="7">
    <source>
        <dbReference type="EMBL" id="BBO76899.1"/>
    </source>
</evidence>
<evidence type="ECO:0000256" key="2">
    <source>
        <dbReference type="ARBA" id="ARBA00022759"/>
    </source>
</evidence>
<evidence type="ECO:0000256" key="4">
    <source>
        <dbReference type="ARBA" id="ARBA00022769"/>
    </source>
</evidence>
<organism evidence="7 8">
    <name type="scientific">Desulfosarcina widdelii</name>
    <dbReference type="NCBI Taxonomy" id="947919"/>
    <lineage>
        <taxon>Bacteria</taxon>
        <taxon>Pseudomonadati</taxon>
        <taxon>Thermodesulfobacteriota</taxon>
        <taxon>Desulfobacteria</taxon>
        <taxon>Desulfobacterales</taxon>
        <taxon>Desulfosarcinaceae</taxon>
        <taxon>Desulfosarcina</taxon>
    </lineage>
</organism>
<sequence>MIRLGLCCIFRNAPIKFRRTTARYLLSISKAKREEHLATICMHNADALYRSLKFCAANGIGAFRINSQILPAKTHPEAGYDLDKLPEGDRIIARFKQCGAFGRENGIRTSFHPDQFLVLSSTDADVVKRSIADLEYHAMVAGWVGADVINIHGGGAYGDKKSALRRLAGVIRGLDREIGSRLTLENDDRVYTPADLLPLCMETGVPLVYDVHHHRCLPDGSSVEQTTEAALATWNREPLFHLSSPLNGWEKGPCRPHHDYIDPKDFPDCWKGLDLTVEVEAKAKELAVLRLKKGCG</sequence>